<dbReference type="GO" id="GO:0006508">
    <property type="term" value="P:proteolysis"/>
    <property type="evidence" value="ECO:0007669"/>
    <property type="project" value="InterPro"/>
</dbReference>
<dbReference type="PANTHER" id="PTHR41775:SF1">
    <property type="entry name" value="PEPTIDASE M6-LIKE DOMAIN-CONTAINING PROTEIN"/>
    <property type="match status" value="1"/>
</dbReference>
<dbReference type="InterPro" id="IPR008757">
    <property type="entry name" value="Peptidase_M6-like_domain"/>
</dbReference>
<dbReference type="Pfam" id="PF05547">
    <property type="entry name" value="Peptidase_M6"/>
    <property type="match status" value="1"/>
</dbReference>
<dbReference type="AlphaFoldDB" id="A0AAD2FLX6"/>
<evidence type="ECO:0000259" key="3">
    <source>
        <dbReference type="Pfam" id="PF05547"/>
    </source>
</evidence>
<sequence>MRISAARSVFLVSALTILGCNAADTATETLRVLVCLVQWADHFDRPLIPKEEIEQLWNGPSYSDIVPGESITDYIESNTYGKYKIEANVVDWYLMEETEAEASFGNMGNSVSESGPHIEEILSPVVVQSIFNDGVSLRDYDRNADGKLLGIVFVHSGYAAENGGTDCETGADYLDRIQSKSWGAQERIGNSAYIINTMVTLPAYRGTCGLQIDRVGVHIHEWLHAEFGLEDLYDTGGRYQGSRGATGGIGGYGIMSYAGGQGYRTEYPGILTPFSKMQIGALDPIEIKYDGTYTARASASFPDVFIISSPYQDGEYLLIENRQAVLSDELLWEPGGIVIYHVDENMQGYGNRYRGGPFLEGWPGNGDHYKVAVLQADTKYELEMALNLGHNADFWKGGDSLGPGNGELVATDEGTYPNTDSYVGGNIRVTGLILDNFEETEPDVWSFRVQNLADPPITDTPTRVPSQTTNAPTGPQPSTVPSLSPTRISNAPDMSVSDSPTRVSAQATNAPTSSWPSTEPSLSLTRISNAPSILPKTTPNNTGTPSESPSASSSFKSILSFMPSESPSTMPTIASFSDLNPTVEIPNDDSSSQSISKGVVYITTCVCSFGYWLY</sequence>
<reference evidence="4" key="1">
    <citation type="submission" date="2023-08" db="EMBL/GenBank/DDBJ databases">
        <authorList>
            <person name="Audoor S."/>
            <person name="Bilcke G."/>
        </authorList>
    </citation>
    <scope>NUCLEOTIDE SEQUENCE</scope>
</reference>
<proteinExistence type="predicted"/>
<feature type="signal peptide" evidence="2">
    <location>
        <begin position="1"/>
        <end position="22"/>
    </location>
</feature>
<dbReference type="Proteomes" id="UP001295423">
    <property type="component" value="Unassembled WGS sequence"/>
</dbReference>
<feature type="compositionally biased region" description="Low complexity" evidence="1">
    <location>
        <begin position="545"/>
        <end position="555"/>
    </location>
</feature>
<dbReference type="PANTHER" id="PTHR41775">
    <property type="entry name" value="SECRETED PROTEIN-RELATED"/>
    <property type="match status" value="1"/>
</dbReference>
<feature type="chain" id="PRO_5041923615" description="Peptidase M6-like domain-containing protein" evidence="2">
    <location>
        <begin position="23"/>
        <end position="614"/>
    </location>
</feature>
<evidence type="ECO:0000313" key="5">
    <source>
        <dbReference type="Proteomes" id="UP001295423"/>
    </source>
</evidence>
<name>A0AAD2FLX6_9STRA</name>
<protein>
    <recommendedName>
        <fullName evidence="3">Peptidase M6-like domain-containing protein</fullName>
    </recommendedName>
</protein>
<dbReference type="EMBL" id="CAKOGP040001113">
    <property type="protein sequence ID" value="CAJ1943433.1"/>
    <property type="molecule type" value="Genomic_DNA"/>
</dbReference>
<organism evidence="4 5">
    <name type="scientific">Cylindrotheca closterium</name>
    <dbReference type="NCBI Taxonomy" id="2856"/>
    <lineage>
        <taxon>Eukaryota</taxon>
        <taxon>Sar</taxon>
        <taxon>Stramenopiles</taxon>
        <taxon>Ochrophyta</taxon>
        <taxon>Bacillariophyta</taxon>
        <taxon>Bacillariophyceae</taxon>
        <taxon>Bacillariophycidae</taxon>
        <taxon>Bacillariales</taxon>
        <taxon>Bacillariaceae</taxon>
        <taxon>Cylindrotheca</taxon>
    </lineage>
</organism>
<feature type="compositionally biased region" description="Polar residues" evidence="1">
    <location>
        <begin position="496"/>
        <end position="544"/>
    </location>
</feature>
<feature type="compositionally biased region" description="Polar residues" evidence="1">
    <location>
        <begin position="459"/>
        <end position="489"/>
    </location>
</feature>
<feature type="region of interest" description="Disordered" evidence="1">
    <location>
        <begin position="452"/>
        <end position="555"/>
    </location>
</feature>
<evidence type="ECO:0000256" key="1">
    <source>
        <dbReference type="SAM" id="MobiDB-lite"/>
    </source>
</evidence>
<dbReference type="GO" id="GO:0008233">
    <property type="term" value="F:peptidase activity"/>
    <property type="evidence" value="ECO:0007669"/>
    <property type="project" value="InterPro"/>
</dbReference>
<evidence type="ECO:0000256" key="2">
    <source>
        <dbReference type="SAM" id="SignalP"/>
    </source>
</evidence>
<evidence type="ECO:0000313" key="4">
    <source>
        <dbReference type="EMBL" id="CAJ1943433.1"/>
    </source>
</evidence>
<dbReference type="PROSITE" id="PS51257">
    <property type="entry name" value="PROKAR_LIPOPROTEIN"/>
    <property type="match status" value="1"/>
</dbReference>
<gene>
    <name evidence="4" type="ORF">CYCCA115_LOCUS8437</name>
</gene>
<accession>A0AAD2FLX6</accession>
<keyword evidence="2" id="KW-0732">Signal</keyword>
<comment type="caution">
    <text evidence="4">The sequence shown here is derived from an EMBL/GenBank/DDBJ whole genome shotgun (WGS) entry which is preliminary data.</text>
</comment>
<feature type="domain" description="Peptidase M6-like" evidence="3">
    <location>
        <begin position="69"/>
        <end position="258"/>
    </location>
</feature>
<keyword evidence="5" id="KW-1185">Reference proteome</keyword>